<dbReference type="GO" id="GO:0016020">
    <property type="term" value="C:membrane"/>
    <property type="evidence" value="ECO:0007669"/>
    <property type="project" value="InterPro"/>
</dbReference>
<keyword evidence="1 2" id="KW-1015">Disulfide bond</keyword>
<accession>A0A423SHJ4</accession>
<dbReference type="Gene3D" id="2.60.120.200">
    <property type="match status" value="1"/>
</dbReference>
<evidence type="ECO:0000256" key="3">
    <source>
        <dbReference type="SAM" id="MobiDB-lite"/>
    </source>
</evidence>
<dbReference type="InterPro" id="IPR013320">
    <property type="entry name" value="ConA-like_dom_sf"/>
</dbReference>
<dbReference type="SUPFAM" id="SSF63712">
    <property type="entry name" value="Nicotinic receptor ligand binding domain-like"/>
    <property type="match status" value="1"/>
</dbReference>
<name>A0A423SHJ4_PENVA</name>
<evidence type="ECO:0000256" key="1">
    <source>
        <dbReference type="ARBA" id="ARBA00023157"/>
    </source>
</evidence>
<sequence length="750" mass="83766">MDNRLAVVINNTSPMLLGAPPLDIHTWHHLCLAIDDSTCTLFIGNRTHEIVHRNATKFPKMSGPDFGRVAMELGKNYSSFAFFGQVADVSLHRHLLTGEEIRSYIACGSDHEDGLEYFVAEDVRRRCQTLARSGMCRPRGDSFAALFPGLRDLGGSRAFCEHLGARLVNAGDDYAHTLSDILLNLNDGELTTAWTADQADGKHIILFLGKMGNDSSYTKMFLSNTTDAIKTLCVIPFGKNIYMLMDERKEYKFFPRGGQPILQGMDSSIIFYSKCPDEIDETCLFYSEKTIRRMYHIYDGSDFLLGRRQWHSLEKGHGASERAIYATLTVCKDTQYTCNNSQCINLEMRCNGRADCEDLSDEGDTCKAMDKLPLTYWPGMCPQVSGKPPLISLSVQLNTIHEISLENNGFQATLKVAIGWHDNRLTFSNLGKCTHLFHPKLFRSIWVPGFNFDNANYDNNRNIHQGTEILEWYSGEANGANYTDVLQSFEGQYVSGSLSIALQVSPSSERSSQSALPLHRISRLIHWLLLQVYWGVLQTVSVWHRLLFRTLHVLSQENATGVCQEEDYVLAVCLISCPGAGSQVLAEGTGAPQVTQPGEQRRKAVASRTTHAAPGKRLAASPHVLATKYSKPSSWSDPPRDVRSYFPLGEQMPMEADICDLAEEGEGRIILAELHGDSSEIGSTHQREFRSVSMPDFVCPVADEECARGVVYRQAEVMPGVDVQGRRAKQHGEVLLMTTARRLSMTENEY</sequence>
<dbReference type="Pfam" id="PF02931">
    <property type="entry name" value="Neur_chan_LBD"/>
    <property type="match status" value="1"/>
</dbReference>
<dbReference type="InterPro" id="IPR036055">
    <property type="entry name" value="LDL_receptor-like_sf"/>
</dbReference>
<dbReference type="InterPro" id="IPR002172">
    <property type="entry name" value="LDrepeatLR_classA_rpt"/>
</dbReference>
<dbReference type="Gene3D" id="2.70.170.10">
    <property type="entry name" value="Neurotransmitter-gated ion-channel ligand-binding domain"/>
    <property type="match status" value="1"/>
</dbReference>
<reference evidence="5 6" key="2">
    <citation type="submission" date="2019-01" db="EMBL/GenBank/DDBJ databases">
        <title>The decoding of complex shrimp genome reveals the adaptation for benthos swimmer, frequently molting mechanism and breeding impact on genome.</title>
        <authorList>
            <person name="Sun Y."/>
            <person name="Gao Y."/>
            <person name="Yu Y."/>
        </authorList>
    </citation>
    <scope>NUCLEOTIDE SEQUENCE [LARGE SCALE GENOMIC DNA]</scope>
    <source>
        <tissue evidence="5">Muscle</tissue>
    </source>
</reference>
<dbReference type="Pfam" id="PF00057">
    <property type="entry name" value="Ldl_recept_a"/>
    <property type="match status" value="1"/>
</dbReference>
<dbReference type="EMBL" id="QCYY01003388">
    <property type="protein sequence ID" value="ROT63728.1"/>
    <property type="molecule type" value="Genomic_DNA"/>
</dbReference>
<dbReference type="SMART" id="SM00192">
    <property type="entry name" value="LDLa"/>
    <property type="match status" value="1"/>
</dbReference>
<dbReference type="CDD" id="cd00112">
    <property type="entry name" value="LDLa"/>
    <property type="match status" value="1"/>
</dbReference>
<dbReference type="PROSITE" id="PS50068">
    <property type="entry name" value="LDLRA_2"/>
    <property type="match status" value="1"/>
</dbReference>
<feature type="disulfide bond" evidence="2">
    <location>
        <begin position="331"/>
        <end position="343"/>
    </location>
</feature>
<evidence type="ECO:0000313" key="5">
    <source>
        <dbReference type="EMBL" id="ROT63728.1"/>
    </source>
</evidence>
<evidence type="ECO:0000256" key="2">
    <source>
        <dbReference type="PROSITE-ProRule" id="PRU00124"/>
    </source>
</evidence>
<dbReference type="InterPro" id="IPR023415">
    <property type="entry name" value="LDLR_class-A_CS"/>
</dbReference>
<dbReference type="SUPFAM" id="SSF57424">
    <property type="entry name" value="LDL receptor-like module"/>
    <property type="match status" value="1"/>
</dbReference>
<gene>
    <name evidence="5" type="ORF">C7M84_018367</name>
</gene>
<dbReference type="SUPFAM" id="SSF49899">
    <property type="entry name" value="Concanavalin A-like lectins/glucanases"/>
    <property type="match status" value="1"/>
</dbReference>
<dbReference type="Gene3D" id="4.10.400.10">
    <property type="entry name" value="Low-density Lipoprotein Receptor"/>
    <property type="match status" value="1"/>
</dbReference>
<dbReference type="InterPro" id="IPR006202">
    <property type="entry name" value="Neur_chan_lig-bd"/>
</dbReference>
<comment type="caution">
    <text evidence="5">The sequence shown here is derived from an EMBL/GenBank/DDBJ whole genome shotgun (WGS) entry which is preliminary data.</text>
</comment>
<dbReference type="Proteomes" id="UP000283509">
    <property type="component" value="Unassembled WGS sequence"/>
</dbReference>
<dbReference type="PROSITE" id="PS01209">
    <property type="entry name" value="LDLRA_1"/>
    <property type="match status" value="1"/>
</dbReference>
<dbReference type="InterPro" id="IPR036734">
    <property type="entry name" value="Neur_chan_lig-bd_sf"/>
</dbReference>
<keyword evidence="6" id="KW-1185">Reference proteome</keyword>
<protein>
    <recommendedName>
        <fullName evidence="4">Neurotransmitter-gated ion-channel ligand-binding domain-containing protein</fullName>
    </recommendedName>
</protein>
<reference evidence="5 6" key="1">
    <citation type="submission" date="2018-04" db="EMBL/GenBank/DDBJ databases">
        <authorList>
            <person name="Zhang X."/>
            <person name="Yuan J."/>
            <person name="Li F."/>
            <person name="Xiang J."/>
        </authorList>
    </citation>
    <scope>NUCLEOTIDE SEQUENCE [LARGE SCALE GENOMIC DNA]</scope>
    <source>
        <tissue evidence="5">Muscle</tissue>
    </source>
</reference>
<dbReference type="AlphaFoldDB" id="A0A423SHJ4"/>
<evidence type="ECO:0000313" key="6">
    <source>
        <dbReference type="Proteomes" id="UP000283509"/>
    </source>
</evidence>
<organism evidence="5 6">
    <name type="scientific">Penaeus vannamei</name>
    <name type="common">Whiteleg shrimp</name>
    <name type="synonym">Litopenaeus vannamei</name>
    <dbReference type="NCBI Taxonomy" id="6689"/>
    <lineage>
        <taxon>Eukaryota</taxon>
        <taxon>Metazoa</taxon>
        <taxon>Ecdysozoa</taxon>
        <taxon>Arthropoda</taxon>
        <taxon>Crustacea</taxon>
        <taxon>Multicrustacea</taxon>
        <taxon>Malacostraca</taxon>
        <taxon>Eumalacostraca</taxon>
        <taxon>Eucarida</taxon>
        <taxon>Decapoda</taxon>
        <taxon>Dendrobranchiata</taxon>
        <taxon>Penaeoidea</taxon>
        <taxon>Penaeidae</taxon>
        <taxon>Penaeus</taxon>
    </lineage>
</organism>
<feature type="domain" description="Neurotransmitter-gated ion-channel ligand-binding" evidence="4">
    <location>
        <begin position="370"/>
        <end position="475"/>
    </location>
</feature>
<feature type="region of interest" description="Disordered" evidence="3">
    <location>
        <begin position="589"/>
        <end position="617"/>
    </location>
</feature>
<comment type="caution">
    <text evidence="2">Lacks conserved residue(s) required for the propagation of feature annotation.</text>
</comment>
<proteinExistence type="predicted"/>
<evidence type="ECO:0000259" key="4">
    <source>
        <dbReference type="Pfam" id="PF02931"/>
    </source>
</evidence>
<dbReference type="GO" id="GO:0005230">
    <property type="term" value="F:extracellular ligand-gated monoatomic ion channel activity"/>
    <property type="evidence" value="ECO:0007669"/>
    <property type="project" value="InterPro"/>
</dbReference>
<feature type="disulfide bond" evidence="2">
    <location>
        <begin position="338"/>
        <end position="356"/>
    </location>
</feature>